<evidence type="ECO:0000313" key="6">
    <source>
        <dbReference type="Proteomes" id="UP000002654"/>
    </source>
</evidence>
<dbReference type="GeneID" id="11261729"/>
<dbReference type="InterPro" id="IPR011032">
    <property type="entry name" value="GroES-like_sf"/>
</dbReference>
<dbReference type="GO" id="GO:0051262">
    <property type="term" value="P:protein tetramerization"/>
    <property type="evidence" value="ECO:0007669"/>
    <property type="project" value="UniProtKB-ARBA"/>
</dbReference>
<dbReference type="Pfam" id="PF08240">
    <property type="entry name" value="ADH_N"/>
    <property type="match status" value="1"/>
</dbReference>
<gene>
    <name evidence="5" type="primary">adh</name>
    <name evidence="5" type="ordered locus">TTX_0837</name>
</gene>
<dbReference type="GO" id="GO:0004022">
    <property type="term" value="F:alcohol dehydrogenase (NAD+) activity"/>
    <property type="evidence" value="ECO:0007669"/>
    <property type="project" value="UniProtKB-EC"/>
</dbReference>
<dbReference type="SUPFAM" id="SSF51735">
    <property type="entry name" value="NAD(P)-binding Rossmann-fold domains"/>
    <property type="match status" value="1"/>
</dbReference>
<evidence type="ECO:0000256" key="2">
    <source>
        <dbReference type="ARBA" id="ARBA00023002"/>
    </source>
</evidence>
<keyword evidence="2 5" id="KW-0560">Oxidoreductase</keyword>
<dbReference type="PATRIC" id="fig|768679.9.peg.846"/>
<dbReference type="EMBL" id="FN869859">
    <property type="protein sequence ID" value="CCC81492.1"/>
    <property type="molecule type" value="Genomic_DNA"/>
</dbReference>
<dbReference type="eggNOG" id="arCOG01455">
    <property type="taxonomic scope" value="Archaea"/>
</dbReference>
<keyword evidence="6" id="KW-1185">Reference proteome</keyword>
<dbReference type="InterPro" id="IPR013154">
    <property type="entry name" value="ADH-like_N"/>
</dbReference>
<dbReference type="Pfam" id="PF00107">
    <property type="entry name" value="ADH_zinc_N"/>
    <property type="match status" value="1"/>
</dbReference>
<dbReference type="OrthoDB" id="73567at2157"/>
<dbReference type="InterPro" id="IPR036291">
    <property type="entry name" value="NAD(P)-bd_dom_sf"/>
</dbReference>
<keyword evidence="1" id="KW-0521">NADP</keyword>
<dbReference type="Gene3D" id="3.90.180.10">
    <property type="entry name" value="Medium-chain alcohol dehydrogenases, catalytic domain"/>
    <property type="match status" value="1"/>
</dbReference>
<feature type="domain" description="Enoyl reductase (ER)" evidence="4">
    <location>
        <begin position="14"/>
        <end position="321"/>
    </location>
</feature>
<evidence type="ECO:0000259" key="4">
    <source>
        <dbReference type="SMART" id="SM00829"/>
    </source>
</evidence>
<dbReference type="PaxDb" id="768679-TTX_0837"/>
<dbReference type="GO" id="GO:0030554">
    <property type="term" value="F:adenyl nucleotide binding"/>
    <property type="evidence" value="ECO:0007669"/>
    <property type="project" value="UniProtKB-ARBA"/>
</dbReference>
<dbReference type="STRING" id="768679.TTX_0837"/>
<dbReference type="Proteomes" id="UP000002654">
    <property type="component" value="Chromosome"/>
</dbReference>
<dbReference type="SMART" id="SM00829">
    <property type="entry name" value="PKS_ER"/>
    <property type="match status" value="1"/>
</dbReference>
<name>G4RPJ7_THETK</name>
<dbReference type="KEGG" id="ttn:TTX_0837"/>
<dbReference type="PANTHER" id="PTHR43401:SF4">
    <property type="entry name" value="D-ARABINOSE 1-DEHYDROGENASE (NADP(+))"/>
    <property type="match status" value="1"/>
</dbReference>
<accession>G4RPJ7</accession>
<evidence type="ECO:0000256" key="1">
    <source>
        <dbReference type="ARBA" id="ARBA00022857"/>
    </source>
</evidence>
<dbReference type="RefSeq" id="WP_014126748.1">
    <property type="nucleotide sequence ID" value="NC_016070.1"/>
</dbReference>
<dbReference type="PANTHER" id="PTHR43401">
    <property type="entry name" value="L-THREONINE 3-DEHYDROGENASE"/>
    <property type="match status" value="1"/>
</dbReference>
<evidence type="ECO:0000313" key="5">
    <source>
        <dbReference type="EMBL" id="CCC81492.1"/>
    </source>
</evidence>
<dbReference type="EC" id="1.1.1.1" evidence="5"/>
<dbReference type="HOGENOM" id="CLU_026673_11_0_2"/>
<dbReference type="AlphaFoldDB" id="G4RPJ7"/>
<sequence>MKAVRLLKFGEADGSLAVLDIEDPRPSPGEVLVKIEAAGVCGRDIVVRKGAFPHVKPPVTLGHEGVGKIVEAGSNEHEDLVGQRVFLAPALYDGVCEYCRRGMENLCRNAQYLGEHRDGTYAEYVLMPANFVFPFHGVDPREAVLATDVIPTAIAAVRRVDVENKRVLVVGGGGTGLYLAQVAKLRGADVYISTRSPEKSRVYSALGIGIFQEGMRDFDVVFDTVGSPTLESSIRLTKRGGSVVVIGNVTGERASLSPALIILRQISVLGHMAYKPWDVYEALDLLKRKLIKPVYTEYKLTEAIRAHKDMERGSVIGRAVLVP</sequence>
<dbReference type="InterPro" id="IPR020843">
    <property type="entry name" value="ER"/>
</dbReference>
<reference evidence="5 6" key="1">
    <citation type="journal article" date="2011" name="PLoS ONE">
        <title>The complete genome sequence of Thermoproteus tenax: a physiologically versatile member of the Crenarchaeota.</title>
        <authorList>
            <person name="Siebers B."/>
            <person name="Zaparty M."/>
            <person name="Raddatz G."/>
            <person name="Tjaden B."/>
            <person name="Albers S.V."/>
            <person name="Bell S.D."/>
            <person name="Blombach F."/>
            <person name="Kletzin A."/>
            <person name="Kyrpides N."/>
            <person name="Lanz C."/>
            <person name="Plagens A."/>
            <person name="Rampp M."/>
            <person name="Rosinus A."/>
            <person name="von Jan M."/>
            <person name="Makarova K.S."/>
            <person name="Klenk H.P."/>
            <person name="Schuster S.C."/>
            <person name="Hensel R."/>
        </authorList>
    </citation>
    <scope>NUCLEOTIDE SEQUENCE [LARGE SCALE GENOMIC DNA]</scope>
    <source>
        <strain evidence="6">ATCC 35583 / DSM 2078 / JCM 9277 / NBRC 100435 / Kra 1</strain>
    </source>
</reference>
<dbReference type="GO" id="GO:0043168">
    <property type="term" value="F:anion binding"/>
    <property type="evidence" value="ECO:0007669"/>
    <property type="project" value="UniProtKB-ARBA"/>
</dbReference>
<dbReference type="InterPro" id="IPR013149">
    <property type="entry name" value="ADH-like_C"/>
</dbReference>
<dbReference type="SUPFAM" id="SSF50129">
    <property type="entry name" value="GroES-like"/>
    <property type="match status" value="1"/>
</dbReference>
<dbReference type="InterPro" id="IPR050129">
    <property type="entry name" value="Zn_alcohol_dh"/>
</dbReference>
<protein>
    <submittedName>
        <fullName evidence="5">Zn-dependent alcohol dehydrogenases</fullName>
        <ecNumber evidence="5">1.1.1.1</ecNumber>
    </submittedName>
</protein>
<keyword evidence="3" id="KW-0119">Carbohydrate metabolism</keyword>
<proteinExistence type="predicted"/>
<evidence type="ECO:0000256" key="3">
    <source>
        <dbReference type="ARBA" id="ARBA00023277"/>
    </source>
</evidence>
<organism evidence="5 6">
    <name type="scientific">Thermoproteus tenax (strain ATCC 35583 / DSM 2078 / JCM 9277 / NBRC 100435 / Kra 1)</name>
    <dbReference type="NCBI Taxonomy" id="768679"/>
    <lineage>
        <taxon>Archaea</taxon>
        <taxon>Thermoproteota</taxon>
        <taxon>Thermoprotei</taxon>
        <taxon>Thermoproteales</taxon>
        <taxon>Thermoproteaceae</taxon>
        <taxon>Thermoproteus</taxon>
    </lineage>
</organism>